<dbReference type="STRING" id="824.CGRAC_0252"/>
<dbReference type="RefSeq" id="WP_005870050.1">
    <property type="nucleotide sequence ID" value="NZ_ACYG01000014.1"/>
</dbReference>
<proteinExistence type="predicted"/>
<gene>
    <name evidence="1" type="ORF">CAMGR0001_2152</name>
</gene>
<keyword evidence="2" id="KW-1185">Reference proteome</keyword>
<evidence type="ECO:0000313" key="2">
    <source>
        <dbReference type="Proteomes" id="UP000005709"/>
    </source>
</evidence>
<sequence>MDDKFITKAEALKELGLKSQMSLYRLTKAGKIVANKVNAKVIYYSLSSIKAYKAGKSA</sequence>
<accession>C8PFJ3</accession>
<organism evidence="1 2">
    <name type="scientific">Campylobacter gracilis RM3268</name>
    <dbReference type="NCBI Taxonomy" id="553220"/>
    <lineage>
        <taxon>Bacteria</taxon>
        <taxon>Pseudomonadati</taxon>
        <taxon>Campylobacterota</taxon>
        <taxon>Epsilonproteobacteria</taxon>
        <taxon>Campylobacterales</taxon>
        <taxon>Campylobacteraceae</taxon>
        <taxon>Campylobacter</taxon>
    </lineage>
</organism>
<comment type="caution">
    <text evidence="1">The sequence shown here is derived from an EMBL/GenBank/DDBJ whole genome shotgun (WGS) entry which is preliminary data.</text>
</comment>
<reference evidence="1 2" key="1">
    <citation type="submission" date="2009-07" db="EMBL/GenBank/DDBJ databases">
        <authorList>
            <person name="Madupu R."/>
            <person name="Sebastian Y."/>
            <person name="Durkin A.S."/>
            <person name="Torralba M."/>
            <person name="Methe B."/>
            <person name="Sutton G.G."/>
            <person name="Strausberg R.L."/>
            <person name="Nelson K.E."/>
        </authorList>
    </citation>
    <scope>NUCLEOTIDE SEQUENCE [LARGE SCALE GENOMIC DNA]</scope>
    <source>
        <strain evidence="1 2">RM3268</strain>
    </source>
</reference>
<dbReference type="EMBL" id="ACYG01000014">
    <property type="protein sequence ID" value="EEV18459.1"/>
    <property type="molecule type" value="Genomic_DNA"/>
</dbReference>
<dbReference type="AlphaFoldDB" id="C8PFJ3"/>
<name>C8PFJ3_9BACT</name>
<protein>
    <recommendedName>
        <fullName evidence="3">Helix-turn-helix domain-containing protein</fullName>
    </recommendedName>
</protein>
<evidence type="ECO:0008006" key="3">
    <source>
        <dbReference type="Google" id="ProtNLM"/>
    </source>
</evidence>
<dbReference type="Proteomes" id="UP000005709">
    <property type="component" value="Unassembled WGS sequence"/>
</dbReference>
<evidence type="ECO:0000313" key="1">
    <source>
        <dbReference type="EMBL" id="EEV18459.1"/>
    </source>
</evidence>